<reference evidence="6 7" key="1">
    <citation type="submission" date="2024-04" db="EMBL/GenBank/DDBJ databases">
        <title>The reference genome of an endangered Asteraceae, Deinandra increscens subsp. villosa, native to the Central Coast of California.</title>
        <authorList>
            <person name="Guilliams M."/>
            <person name="Hasenstab-Lehman K."/>
            <person name="Meyer R."/>
            <person name="Mcevoy S."/>
        </authorList>
    </citation>
    <scope>NUCLEOTIDE SEQUENCE [LARGE SCALE GENOMIC DNA]</scope>
    <source>
        <tissue evidence="6">Leaf</tissue>
    </source>
</reference>
<dbReference type="InterPro" id="IPR035595">
    <property type="entry name" value="UDP_glycos_trans_CS"/>
</dbReference>
<evidence type="ECO:0000259" key="5">
    <source>
        <dbReference type="Pfam" id="PF26168"/>
    </source>
</evidence>
<feature type="domain" description="Glycosyltransferase N-terminal" evidence="5">
    <location>
        <begin position="19"/>
        <end position="256"/>
    </location>
</feature>
<dbReference type="InterPro" id="IPR002213">
    <property type="entry name" value="UDP_glucos_trans"/>
</dbReference>
<dbReference type="EC" id="2.4.1.-" evidence="4"/>
<comment type="caution">
    <text evidence="6">The sequence shown here is derived from an EMBL/GenBank/DDBJ whole genome shotgun (WGS) entry which is preliminary data.</text>
</comment>
<organism evidence="6 7">
    <name type="scientific">Deinandra increscens subsp. villosa</name>
    <dbReference type="NCBI Taxonomy" id="3103831"/>
    <lineage>
        <taxon>Eukaryota</taxon>
        <taxon>Viridiplantae</taxon>
        <taxon>Streptophyta</taxon>
        <taxon>Embryophyta</taxon>
        <taxon>Tracheophyta</taxon>
        <taxon>Spermatophyta</taxon>
        <taxon>Magnoliopsida</taxon>
        <taxon>eudicotyledons</taxon>
        <taxon>Gunneridae</taxon>
        <taxon>Pentapetalae</taxon>
        <taxon>asterids</taxon>
        <taxon>campanulids</taxon>
        <taxon>Asterales</taxon>
        <taxon>Asteraceae</taxon>
        <taxon>Asteroideae</taxon>
        <taxon>Heliantheae alliance</taxon>
        <taxon>Madieae</taxon>
        <taxon>Madiinae</taxon>
        <taxon>Deinandra</taxon>
    </lineage>
</organism>
<evidence type="ECO:0000256" key="1">
    <source>
        <dbReference type="ARBA" id="ARBA00009995"/>
    </source>
</evidence>
<protein>
    <recommendedName>
        <fullName evidence="4">Glycosyltransferase</fullName>
        <ecNumber evidence="4">2.4.1.-</ecNumber>
    </recommendedName>
</protein>
<dbReference type="AlphaFoldDB" id="A0AAP0H1M6"/>
<evidence type="ECO:0000256" key="3">
    <source>
        <dbReference type="RuleBase" id="RU003718"/>
    </source>
</evidence>
<evidence type="ECO:0000256" key="4">
    <source>
        <dbReference type="RuleBase" id="RU362057"/>
    </source>
</evidence>
<dbReference type="CDD" id="cd03784">
    <property type="entry name" value="GT1_Gtf-like"/>
    <property type="match status" value="1"/>
</dbReference>
<evidence type="ECO:0000256" key="2">
    <source>
        <dbReference type="ARBA" id="ARBA00022679"/>
    </source>
</evidence>
<dbReference type="Pfam" id="PF26168">
    <property type="entry name" value="Glyco_transf_N"/>
    <property type="match status" value="1"/>
</dbReference>
<gene>
    <name evidence="6" type="ORF">SSX86_012556</name>
</gene>
<dbReference type="PROSITE" id="PS00375">
    <property type="entry name" value="UDPGT"/>
    <property type="match status" value="1"/>
</dbReference>
<evidence type="ECO:0000313" key="6">
    <source>
        <dbReference type="EMBL" id="KAK9068442.1"/>
    </source>
</evidence>
<keyword evidence="2 3" id="KW-0808">Transferase</keyword>
<dbReference type="FunFam" id="3.40.50.2000:FF:000154">
    <property type="entry name" value="Glycosyltransferase"/>
    <property type="match status" value="1"/>
</dbReference>
<evidence type="ECO:0000313" key="7">
    <source>
        <dbReference type="Proteomes" id="UP001408789"/>
    </source>
</evidence>
<keyword evidence="3" id="KW-0328">Glycosyltransferase</keyword>
<name>A0AAP0H1M6_9ASTR</name>
<keyword evidence="7" id="KW-1185">Reference proteome</keyword>
<comment type="similarity">
    <text evidence="1 3">Belongs to the UDP-glycosyltransferase family.</text>
</comment>
<dbReference type="Proteomes" id="UP001408789">
    <property type="component" value="Unassembled WGS sequence"/>
</dbReference>
<sequence>MSSEKDTSTMITAAGGDLHIVFLPYFTSSHIIPLVHAARLFASRGVRSTIITTVHNARLFQPSVDRDSAAGHHISVHTLNFPASEVGLPIGVEDFSAAPTHEMAAAVWRGMMMLQTPMEHAIRDLAPDCIFSDMFFPWTVDLADELKIPRLLFYPSCFLYHSVSHSLRVYKPHENVKSESESFVVPNLPDKIMMKRSQVSEHFKTKTGFGEVLERIRESEKRSYGLVHNTFYEIEPAYVDHFKKIKDTKVWHIGPLFKFFDGEGVDRKGRVSERHACLTWLDDQKPKSVIYVCFGSMVKFPEDQITEIALALEESKRPFIWVVGKTRSEGIAGLPEGYEERIKRENKGLIMTEWVPQVEILKHPAVGGFLTHCGWNSVLEAMVAGVPLMTWPLYAEHFYNEKLVELLGIGVGVGADVWNLGFEITSPIIRKRGFIEAIELLTGESIVAEKIRQNSKELAIRTKNVVKEGGSSVNNLTSLIEELKGVKLASKD</sequence>
<dbReference type="GO" id="GO:0035251">
    <property type="term" value="F:UDP-glucosyltransferase activity"/>
    <property type="evidence" value="ECO:0007669"/>
    <property type="project" value="TreeGrafter"/>
</dbReference>
<dbReference type="InterPro" id="IPR058980">
    <property type="entry name" value="Glyco_transf_N"/>
</dbReference>
<proteinExistence type="inferred from homology"/>
<dbReference type="PANTHER" id="PTHR48047:SF150">
    <property type="entry name" value="SOLANIDINE UDP-GLUCOSE GLUCOSYLTRANSFERASE 1"/>
    <property type="match status" value="1"/>
</dbReference>
<dbReference type="Pfam" id="PF00201">
    <property type="entry name" value="UDPGT"/>
    <property type="match status" value="1"/>
</dbReference>
<dbReference type="SUPFAM" id="SSF53756">
    <property type="entry name" value="UDP-Glycosyltransferase/glycogen phosphorylase"/>
    <property type="match status" value="1"/>
</dbReference>
<dbReference type="PANTHER" id="PTHR48047">
    <property type="entry name" value="GLYCOSYLTRANSFERASE"/>
    <property type="match status" value="1"/>
</dbReference>
<accession>A0AAP0H1M6</accession>
<dbReference type="EMBL" id="JBCNJP010000014">
    <property type="protein sequence ID" value="KAK9068442.1"/>
    <property type="molecule type" value="Genomic_DNA"/>
</dbReference>
<dbReference type="Gene3D" id="3.40.50.2000">
    <property type="entry name" value="Glycogen Phosphorylase B"/>
    <property type="match status" value="2"/>
</dbReference>